<evidence type="ECO:0000256" key="1">
    <source>
        <dbReference type="SAM" id="Coils"/>
    </source>
</evidence>
<evidence type="ECO:0000313" key="4">
    <source>
        <dbReference type="Proteomes" id="UP000683360"/>
    </source>
</evidence>
<keyword evidence="4" id="KW-1185">Reference proteome</keyword>
<dbReference type="Proteomes" id="UP000683360">
    <property type="component" value="Unassembled WGS sequence"/>
</dbReference>
<feature type="compositionally biased region" description="Polar residues" evidence="2">
    <location>
        <begin position="21"/>
        <end position="31"/>
    </location>
</feature>
<evidence type="ECO:0000256" key="2">
    <source>
        <dbReference type="SAM" id="MobiDB-lite"/>
    </source>
</evidence>
<reference evidence="3" key="1">
    <citation type="submission" date="2021-03" db="EMBL/GenBank/DDBJ databases">
        <authorList>
            <person name="Bekaert M."/>
        </authorList>
    </citation>
    <scope>NUCLEOTIDE SEQUENCE</scope>
</reference>
<accession>A0A8S3TIH6</accession>
<dbReference type="PANTHER" id="PTHR33845">
    <property type="entry name" value="C2H2-TYPE DOMAIN-CONTAINING PROTEIN"/>
    <property type="match status" value="1"/>
</dbReference>
<organism evidence="3 4">
    <name type="scientific">Mytilus edulis</name>
    <name type="common">Blue mussel</name>
    <dbReference type="NCBI Taxonomy" id="6550"/>
    <lineage>
        <taxon>Eukaryota</taxon>
        <taxon>Metazoa</taxon>
        <taxon>Spiralia</taxon>
        <taxon>Lophotrochozoa</taxon>
        <taxon>Mollusca</taxon>
        <taxon>Bivalvia</taxon>
        <taxon>Autobranchia</taxon>
        <taxon>Pteriomorphia</taxon>
        <taxon>Mytilida</taxon>
        <taxon>Mytiloidea</taxon>
        <taxon>Mytilidae</taxon>
        <taxon>Mytilinae</taxon>
        <taxon>Mytilus</taxon>
    </lineage>
</organism>
<proteinExistence type="predicted"/>
<feature type="region of interest" description="Disordered" evidence="2">
    <location>
        <begin position="21"/>
        <end position="47"/>
    </location>
</feature>
<keyword evidence="1" id="KW-0175">Coiled coil</keyword>
<protein>
    <submittedName>
        <fullName evidence="3">Uncharacterized protein</fullName>
    </submittedName>
</protein>
<dbReference type="AlphaFoldDB" id="A0A8S3TIH6"/>
<sequence>MSEKFAVFTGLYFQLEQSTVQVRDQTKNESVNNEDGDNDDEDGPVPAKRVRKSIQSETIDVLNTPTNSQESQVSEASVCESPVKLLQQPLCDASERTQRRYTEKASRCMHMMFDTICPGEADSLIDKVVGTSINSSTNDETTLEILAEIYKQADTWTLERQILSIIVQQHSFEDVAEWIPDMTNFRYKTAKKHAKEFGVGKPVASIKHGRERYENFQVEHFIEFIITSSHVMKDLPFGEKHCAYHQLDRKMENITKEDFKLLKEGLQNGKRYLKSDLKVHLSKESTTADHCLQYALSTAEKCFKSTCTHDHQRFCQDCNNLESVMILFKAKAEEEIWENEESIMYTRSSVKKLHYFSDNAGCYKSSTTLLMLKRDLSDNLTSYNFCEAQNGKGPCDRRAAHLKSIIRRYINEGNNVTTAAQMKQVKYYNGINWTPWKNCRTEKTVVEWGIGNLHYFERDEGKKVDPYIAAEEMRLHGNFSRQEFLSGQQISSFFSRLCQQERKSTLEDVEAAEEEDRKDKLKHKVKNILNSL</sequence>
<dbReference type="EMBL" id="CAJPWZ010002007">
    <property type="protein sequence ID" value="CAG2228844.1"/>
    <property type="molecule type" value="Genomic_DNA"/>
</dbReference>
<comment type="caution">
    <text evidence="3">The sequence shown here is derived from an EMBL/GenBank/DDBJ whole genome shotgun (WGS) entry which is preliminary data.</text>
</comment>
<feature type="coiled-coil region" evidence="1">
    <location>
        <begin position="495"/>
        <end position="531"/>
    </location>
</feature>
<gene>
    <name evidence="3" type="ORF">MEDL_41768</name>
</gene>
<name>A0A8S3TIH6_MYTED</name>
<evidence type="ECO:0000313" key="3">
    <source>
        <dbReference type="EMBL" id="CAG2228844.1"/>
    </source>
</evidence>
<dbReference type="PANTHER" id="PTHR33845:SF1">
    <property type="entry name" value="C2H2-TYPE DOMAIN-CONTAINING PROTEIN"/>
    <property type="match status" value="1"/>
</dbReference>
<feature type="compositionally biased region" description="Acidic residues" evidence="2">
    <location>
        <begin position="32"/>
        <end position="43"/>
    </location>
</feature>
<dbReference type="OrthoDB" id="10066001at2759"/>